<dbReference type="PANTHER" id="PTHR33177">
    <property type="entry name" value="PUTATIVE-RELATED"/>
    <property type="match status" value="1"/>
</dbReference>
<keyword evidence="4" id="KW-1185">Reference proteome</keyword>
<feature type="domain" description="GIR1-like zinc ribbon" evidence="2">
    <location>
        <begin position="69"/>
        <end position="97"/>
    </location>
</feature>
<gene>
    <name evidence="3" type="ORF">CARUB_v10018867mg</name>
</gene>
<evidence type="ECO:0000313" key="4">
    <source>
        <dbReference type="Proteomes" id="UP000029121"/>
    </source>
</evidence>
<dbReference type="EMBL" id="KB870809">
    <property type="protein sequence ID" value="EOA25523.1"/>
    <property type="molecule type" value="Genomic_DNA"/>
</dbReference>
<dbReference type="Pfam" id="PF24747">
    <property type="entry name" value="Zn-ribbon_GIR1"/>
    <property type="match status" value="1"/>
</dbReference>
<dbReference type="KEGG" id="crb:17885847"/>
<protein>
    <recommendedName>
        <fullName evidence="2">GIR1-like zinc ribbon domain-containing protein</fullName>
    </recommendedName>
</protein>
<reference evidence="4" key="1">
    <citation type="journal article" date="2013" name="Nat. Genet.">
        <title>The Capsella rubella genome and the genomic consequences of rapid mating system evolution.</title>
        <authorList>
            <person name="Slotte T."/>
            <person name="Hazzouri K.M."/>
            <person name="Agren J.A."/>
            <person name="Koenig D."/>
            <person name="Maumus F."/>
            <person name="Guo Y.L."/>
            <person name="Steige K."/>
            <person name="Platts A.E."/>
            <person name="Escobar J.S."/>
            <person name="Newman L.K."/>
            <person name="Wang W."/>
            <person name="Mandakova T."/>
            <person name="Vello E."/>
            <person name="Smith L.M."/>
            <person name="Henz S.R."/>
            <person name="Steffen J."/>
            <person name="Takuno S."/>
            <person name="Brandvain Y."/>
            <person name="Coop G."/>
            <person name="Andolfatto P."/>
            <person name="Hu T.T."/>
            <person name="Blanchette M."/>
            <person name="Clark R.M."/>
            <person name="Quesneville H."/>
            <person name="Nordborg M."/>
            <person name="Gaut B.S."/>
            <person name="Lysak M.A."/>
            <person name="Jenkins J."/>
            <person name="Grimwood J."/>
            <person name="Chapman J."/>
            <person name="Prochnik S."/>
            <person name="Shu S."/>
            <person name="Rokhsar D."/>
            <person name="Schmutz J."/>
            <person name="Weigel D."/>
            <person name="Wright S.I."/>
        </authorList>
    </citation>
    <scope>NUCLEOTIDE SEQUENCE [LARGE SCALE GENOMIC DNA]</scope>
    <source>
        <strain evidence="4">cv. Monte Gargano</strain>
    </source>
</reference>
<dbReference type="Proteomes" id="UP000029121">
    <property type="component" value="Unassembled WGS sequence"/>
</dbReference>
<dbReference type="OrthoDB" id="779180at2759"/>
<feature type="region of interest" description="Disordered" evidence="1">
    <location>
        <begin position="1"/>
        <end position="47"/>
    </location>
</feature>
<dbReference type="InterPro" id="IPR056440">
    <property type="entry name" value="Zn-ribbon_GIR1"/>
</dbReference>
<proteinExistence type="predicted"/>
<organism evidence="3 4">
    <name type="scientific">Capsella rubella</name>
    <dbReference type="NCBI Taxonomy" id="81985"/>
    <lineage>
        <taxon>Eukaryota</taxon>
        <taxon>Viridiplantae</taxon>
        <taxon>Streptophyta</taxon>
        <taxon>Embryophyta</taxon>
        <taxon>Tracheophyta</taxon>
        <taxon>Spermatophyta</taxon>
        <taxon>Magnoliopsida</taxon>
        <taxon>eudicotyledons</taxon>
        <taxon>Gunneridae</taxon>
        <taxon>Pentapetalae</taxon>
        <taxon>rosids</taxon>
        <taxon>malvids</taxon>
        <taxon>Brassicales</taxon>
        <taxon>Brassicaceae</taxon>
        <taxon>Camelineae</taxon>
        <taxon>Capsella</taxon>
    </lineage>
</organism>
<evidence type="ECO:0000259" key="2">
    <source>
        <dbReference type="Pfam" id="PF24747"/>
    </source>
</evidence>
<evidence type="ECO:0000313" key="3">
    <source>
        <dbReference type="EMBL" id="EOA25523.1"/>
    </source>
</evidence>
<evidence type="ECO:0000256" key="1">
    <source>
        <dbReference type="SAM" id="MobiDB-lite"/>
    </source>
</evidence>
<name>R0HNP4_9BRAS</name>
<dbReference type="PANTHER" id="PTHR33177:SF23">
    <property type="entry name" value="GENOME ASSEMBLY, CHROMOSOME: A04"/>
    <property type="match status" value="1"/>
</dbReference>
<dbReference type="InterPro" id="IPR055281">
    <property type="entry name" value="GIR1-2/SIED1"/>
</dbReference>
<feature type="compositionally biased region" description="Polar residues" evidence="1">
    <location>
        <begin position="34"/>
        <end position="47"/>
    </location>
</feature>
<sequence>MRNKNGKRAREEPQARMAESVVRNRRFEGRTPTKDTSSSQNSCLSTTEEVKEEVASSWVDEVELPDPEMVVVGCRRCLMYAMVLQERQRCPKCKRTDVIVFN</sequence>
<accession>R0HNP4</accession>
<dbReference type="AlphaFoldDB" id="R0HNP4"/>